<dbReference type="Gene3D" id="1.10.260.40">
    <property type="entry name" value="lambda repressor-like DNA-binding domains"/>
    <property type="match status" value="1"/>
</dbReference>
<keyword evidence="4" id="KW-0804">Transcription</keyword>
<dbReference type="Pfam" id="PF00356">
    <property type="entry name" value="LacI"/>
    <property type="match status" value="1"/>
</dbReference>
<dbReference type="PROSITE" id="PS00356">
    <property type="entry name" value="HTH_LACI_1"/>
    <property type="match status" value="1"/>
</dbReference>
<dbReference type="PROSITE" id="PS50932">
    <property type="entry name" value="HTH_LACI_2"/>
    <property type="match status" value="1"/>
</dbReference>
<dbReference type="InterPro" id="IPR028082">
    <property type="entry name" value="Peripla_BP_I"/>
</dbReference>
<dbReference type="SUPFAM" id="SSF47413">
    <property type="entry name" value="lambda repressor-like DNA-binding domains"/>
    <property type="match status" value="1"/>
</dbReference>
<gene>
    <name evidence="6" type="ORF">BMG03_04235</name>
</gene>
<dbReference type="PANTHER" id="PTHR30146:SF148">
    <property type="entry name" value="HTH-TYPE TRANSCRIPTIONAL REPRESSOR PURR-RELATED"/>
    <property type="match status" value="1"/>
</dbReference>
<dbReference type="PANTHER" id="PTHR30146">
    <property type="entry name" value="LACI-RELATED TRANSCRIPTIONAL REPRESSOR"/>
    <property type="match status" value="1"/>
</dbReference>
<name>A0ABN4X3L7_9RHOB</name>
<keyword evidence="1" id="KW-0678">Repressor</keyword>
<dbReference type="CDD" id="cd06288">
    <property type="entry name" value="PBP1_sucrose_transcription_regulator"/>
    <property type="match status" value="1"/>
</dbReference>
<keyword evidence="7" id="KW-1185">Reference proteome</keyword>
<dbReference type="InterPro" id="IPR046335">
    <property type="entry name" value="LacI/GalR-like_sensor"/>
</dbReference>
<evidence type="ECO:0000313" key="7">
    <source>
        <dbReference type="Proteomes" id="UP000185622"/>
    </source>
</evidence>
<dbReference type="SUPFAM" id="SSF53822">
    <property type="entry name" value="Periplasmic binding protein-like I"/>
    <property type="match status" value="1"/>
</dbReference>
<reference evidence="6 7" key="1">
    <citation type="submission" date="2017-01" db="EMBL/GenBank/DDBJ databases">
        <title>The complete genome sequence of a sulfur-oxidizing marine bacterium Thioclava sp. 25B10_4T.</title>
        <authorList>
            <person name="Liu Y."/>
            <person name="Lai Q."/>
            <person name="Shao Z."/>
        </authorList>
    </citation>
    <scope>NUCLEOTIDE SEQUENCE [LARGE SCALE GENOMIC DNA]</scope>
    <source>
        <strain evidence="6 7">25B10_4</strain>
    </source>
</reference>
<keyword evidence="3" id="KW-0238">DNA-binding</keyword>
<evidence type="ECO:0000256" key="1">
    <source>
        <dbReference type="ARBA" id="ARBA00022491"/>
    </source>
</evidence>
<dbReference type="InterPro" id="IPR010982">
    <property type="entry name" value="Lambda_DNA-bd_dom_sf"/>
</dbReference>
<dbReference type="CDD" id="cd01392">
    <property type="entry name" value="HTH_LacI"/>
    <property type="match status" value="1"/>
</dbReference>
<evidence type="ECO:0000259" key="5">
    <source>
        <dbReference type="PROSITE" id="PS50932"/>
    </source>
</evidence>
<evidence type="ECO:0000256" key="4">
    <source>
        <dbReference type="ARBA" id="ARBA00023163"/>
    </source>
</evidence>
<evidence type="ECO:0000256" key="2">
    <source>
        <dbReference type="ARBA" id="ARBA00023015"/>
    </source>
</evidence>
<protein>
    <recommendedName>
        <fullName evidence="5">HTH lacI-type domain-containing protein</fullName>
    </recommendedName>
</protein>
<evidence type="ECO:0000256" key="3">
    <source>
        <dbReference type="ARBA" id="ARBA00023125"/>
    </source>
</evidence>
<sequence length="348" mass="38561">MQEPEKKKQKKAKVTMKDVALAAGVSQSTVSFVLNGQEDMRIGKETRDRVLKAAETLDYRYRSAGRPPSRSRPTTYGFMIDEIATSPFASISIEAFQEQAWSDGALVEIAMTGGDPGYEQQVLQKWQRDGIDGVVYASILTREVSPHLALRKHRAVLLNCHDKEGLFRAVVPAERRGGHAATMALIGEGYRRIAFIAGEAWMEASEQRQEGFIRAMRESGLEPEPELIRQGNFMPSGGYRETRELLSLDAPPEAIFCANDLTALGCYEALKEHGVHVGADIAVVGYDDQEIAQHLSPALSTVLLPHGEMGRWCARQLRAKSTLLPRVERMACPFVARQSHLRAPLTTD</sequence>
<organism evidence="6 7">
    <name type="scientific">Thioclava nitratireducens</name>
    <dbReference type="NCBI Taxonomy" id="1915078"/>
    <lineage>
        <taxon>Bacteria</taxon>
        <taxon>Pseudomonadati</taxon>
        <taxon>Pseudomonadota</taxon>
        <taxon>Alphaproteobacteria</taxon>
        <taxon>Rhodobacterales</taxon>
        <taxon>Paracoccaceae</taxon>
        <taxon>Thioclava</taxon>
    </lineage>
</organism>
<dbReference type="EMBL" id="CP019437">
    <property type="protein sequence ID" value="AQS47091.1"/>
    <property type="molecule type" value="Genomic_DNA"/>
</dbReference>
<evidence type="ECO:0000313" key="6">
    <source>
        <dbReference type="EMBL" id="AQS47091.1"/>
    </source>
</evidence>
<proteinExistence type="predicted"/>
<dbReference type="Gene3D" id="3.40.50.2300">
    <property type="match status" value="2"/>
</dbReference>
<dbReference type="SMART" id="SM00354">
    <property type="entry name" value="HTH_LACI"/>
    <property type="match status" value="1"/>
</dbReference>
<keyword evidence="2" id="KW-0805">Transcription regulation</keyword>
<dbReference type="InterPro" id="IPR000843">
    <property type="entry name" value="HTH_LacI"/>
</dbReference>
<accession>A0ABN4X3L7</accession>
<feature type="domain" description="HTH lacI-type" evidence="5">
    <location>
        <begin position="14"/>
        <end position="70"/>
    </location>
</feature>
<dbReference type="Pfam" id="PF13377">
    <property type="entry name" value="Peripla_BP_3"/>
    <property type="match status" value="1"/>
</dbReference>
<dbReference type="Proteomes" id="UP000185622">
    <property type="component" value="Chromosome"/>
</dbReference>